<evidence type="ECO:0000313" key="2">
    <source>
        <dbReference type="Proteomes" id="UP001066276"/>
    </source>
</evidence>
<dbReference type="AlphaFoldDB" id="A0AAV7VAV8"/>
<gene>
    <name evidence="1" type="ORF">NDU88_001648</name>
</gene>
<evidence type="ECO:0000313" key="1">
    <source>
        <dbReference type="EMBL" id="KAJ1197800.1"/>
    </source>
</evidence>
<organism evidence="1 2">
    <name type="scientific">Pleurodeles waltl</name>
    <name type="common">Iberian ribbed newt</name>
    <dbReference type="NCBI Taxonomy" id="8319"/>
    <lineage>
        <taxon>Eukaryota</taxon>
        <taxon>Metazoa</taxon>
        <taxon>Chordata</taxon>
        <taxon>Craniata</taxon>
        <taxon>Vertebrata</taxon>
        <taxon>Euteleostomi</taxon>
        <taxon>Amphibia</taxon>
        <taxon>Batrachia</taxon>
        <taxon>Caudata</taxon>
        <taxon>Salamandroidea</taxon>
        <taxon>Salamandridae</taxon>
        <taxon>Pleurodelinae</taxon>
        <taxon>Pleurodeles</taxon>
    </lineage>
</organism>
<comment type="caution">
    <text evidence="1">The sequence shown here is derived from an EMBL/GenBank/DDBJ whole genome shotgun (WGS) entry which is preliminary data.</text>
</comment>
<sequence>MEECWGSAAVITCGRLEQRGRSHWRACYVVRDIKADMCCQTMGALWRLVEEMGVPAFGGGGPRWDTANTGRGLKWTAVGPSSGLGCGREFAV</sequence>
<reference evidence="1" key="1">
    <citation type="journal article" date="2022" name="bioRxiv">
        <title>Sequencing and chromosome-scale assembly of the giantPleurodeles waltlgenome.</title>
        <authorList>
            <person name="Brown T."/>
            <person name="Elewa A."/>
            <person name="Iarovenko S."/>
            <person name="Subramanian E."/>
            <person name="Araus A.J."/>
            <person name="Petzold A."/>
            <person name="Susuki M."/>
            <person name="Suzuki K.-i.T."/>
            <person name="Hayashi T."/>
            <person name="Toyoda A."/>
            <person name="Oliveira C."/>
            <person name="Osipova E."/>
            <person name="Leigh N.D."/>
            <person name="Simon A."/>
            <person name="Yun M.H."/>
        </authorList>
    </citation>
    <scope>NUCLEOTIDE SEQUENCE</scope>
    <source>
        <strain evidence="1">20211129_DDA</strain>
        <tissue evidence="1">Liver</tissue>
    </source>
</reference>
<dbReference type="Proteomes" id="UP001066276">
    <property type="component" value="Chromosome 2_1"/>
</dbReference>
<protein>
    <submittedName>
        <fullName evidence="1">Uncharacterized protein</fullName>
    </submittedName>
</protein>
<proteinExistence type="predicted"/>
<dbReference type="EMBL" id="JANPWB010000003">
    <property type="protein sequence ID" value="KAJ1197800.1"/>
    <property type="molecule type" value="Genomic_DNA"/>
</dbReference>
<name>A0AAV7VAV8_PLEWA</name>
<accession>A0AAV7VAV8</accession>
<keyword evidence="2" id="KW-1185">Reference proteome</keyword>